<dbReference type="Gene3D" id="2.40.30.170">
    <property type="match status" value="1"/>
</dbReference>
<name>A0A7W6REH3_9PROT</name>
<dbReference type="InterPro" id="IPR058781">
    <property type="entry name" value="HH_AprE-like"/>
</dbReference>
<comment type="subcellular location">
    <subcellularLocation>
        <location evidence="1 9">Cell inner membrane</location>
        <topology evidence="1 9">Single-pass membrane protein</topology>
    </subcellularLocation>
</comment>
<evidence type="ECO:0000256" key="9">
    <source>
        <dbReference type="RuleBase" id="RU365093"/>
    </source>
</evidence>
<evidence type="ECO:0000256" key="1">
    <source>
        <dbReference type="ARBA" id="ARBA00004377"/>
    </source>
</evidence>
<keyword evidence="3 9" id="KW-0813">Transport</keyword>
<comment type="similarity">
    <text evidence="2 9">Belongs to the membrane fusion protein (MFP) (TC 8.A.1) family.</text>
</comment>
<dbReference type="InterPro" id="IPR010129">
    <property type="entry name" value="T1SS_HlyD"/>
</dbReference>
<dbReference type="PANTHER" id="PTHR30386">
    <property type="entry name" value="MEMBRANE FUSION SUBUNIT OF EMRAB-TOLC MULTIDRUG EFFLUX PUMP"/>
    <property type="match status" value="1"/>
</dbReference>
<dbReference type="InterPro" id="IPR006144">
    <property type="entry name" value="Secretion_HlyD_CS"/>
</dbReference>
<dbReference type="InterPro" id="IPR058982">
    <property type="entry name" value="Beta-barrel_AprE"/>
</dbReference>
<evidence type="ECO:0000256" key="10">
    <source>
        <dbReference type="SAM" id="Coils"/>
    </source>
</evidence>
<evidence type="ECO:0000259" key="12">
    <source>
        <dbReference type="Pfam" id="PF26002"/>
    </source>
</evidence>
<dbReference type="Pfam" id="PF26002">
    <property type="entry name" value="Beta-barrel_AprE"/>
    <property type="match status" value="1"/>
</dbReference>
<dbReference type="PANTHER" id="PTHR30386:SF17">
    <property type="entry name" value="ALKALINE PROTEASE SECRETION PROTEIN APRE"/>
    <property type="match status" value="1"/>
</dbReference>
<accession>A0A7W6REH3</accession>
<dbReference type="GO" id="GO:0009306">
    <property type="term" value="P:protein secretion"/>
    <property type="evidence" value="ECO:0007669"/>
    <property type="project" value="InterPro"/>
</dbReference>
<organism evidence="13 14">
    <name type="scientific">Roseospira visakhapatnamensis</name>
    <dbReference type="NCBI Taxonomy" id="390880"/>
    <lineage>
        <taxon>Bacteria</taxon>
        <taxon>Pseudomonadati</taxon>
        <taxon>Pseudomonadota</taxon>
        <taxon>Alphaproteobacteria</taxon>
        <taxon>Rhodospirillales</taxon>
        <taxon>Rhodospirillaceae</taxon>
        <taxon>Roseospira</taxon>
    </lineage>
</organism>
<dbReference type="NCBIfam" id="TIGR01843">
    <property type="entry name" value="type_I_hlyD"/>
    <property type="match status" value="1"/>
</dbReference>
<keyword evidence="7" id="KW-1133">Transmembrane helix</keyword>
<dbReference type="PRINTS" id="PR01490">
    <property type="entry name" value="RTXTOXIND"/>
</dbReference>
<evidence type="ECO:0000256" key="7">
    <source>
        <dbReference type="ARBA" id="ARBA00022989"/>
    </source>
</evidence>
<reference evidence="13 14" key="1">
    <citation type="submission" date="2020-08" db="EMBL/GenBank/DDBJ databases">
        <title>Genome sequencing of Purple Non-Sulfur Bacteria from various extreme environments.</title>
        <authorList>
            <person name="Mayer M."/>
        </authorList>
    </citation>
    <scope>NUCLEOTIDE SEQUENCE [LARGE SCALE GENOMIC DNA]</scope>
    <source>
        <strain evidence="13 14">JA131</strain>
    </source>
</reference>
<keyword evidence="6" id="KW-0812">Transmembrane</keyword>
<dbReference type="InterPro" id="IPR050739">
    <property type="entry name" value="MFP"/>
</dbReference>
<evidence type="ECO:0000256" key="2">
    <source>
        <dbReference type="ARBA" id="ARBA00009477"/>
    </source>
</evidence>
<evidence type="ECO:0000313" key="13">
    <source>
        <dbReference type="EMBL" id="MBB4267069.1"/>
    </source>
</evidence>
<keyword evidence="4 9" id="KW-1003">Cell membrane</keyword>
<dbReference type="Proteomes" id="UP000554286">
    <property type="component" value="Unassembled WGS sequence"/>
</dbReference>
<evidence type="ECO:0000259" key="11">
    <source>
        <dbReference type="Pfam" id="PF25994"/>
    </source>
</evidence>
<gene>
    <name evidence="13" type="ORF">GGD89_002710</name>
</gene>
<keyword evidence="10" id="KW-0175">Coiled coil</keyword>
<comment type="caution">
    <text evidence="13">The sequence shown here is derived from an EMBL/GenBank/DDBJ whole genome shotgun (WGS) entry which is preliminary data.</text>
</comment>
<evidence type="ECO:0000313" key="14">
    <source>
        <dbReference type="Proteomes" id="UP000554286"/>
    </source>
</evidence>
<evidence type="ECO:0000256" key="8">
    <source>
        <dbReference type="ARBA" id="ARBA00023136"/>
    </source>
</evidence>
<evidence type="ECO:0000256" key="3">
    <source>
        <dbReference type="ARBA" id="ARBA00022448"/>
    </source>
</evidence>
<dbReference type="AlphaFoldDB" id="A0A7W6REH3"/>
<feature type="domain" description="AprE-like beta-barrel" evidence="12">
    <location>
        <begin position="347"/>
        <end position="437"/>
    </location>
</feature>
<feature type="domain" description="AprE-like long alpha-helical hairpin" evidence="11">
    <location>
        <begin position="115"/>
        <end position="304"/>
    </location>
</feature>
<dbReference type="Pfam" id="PF25994">
    <property type="entry name" value="HH_AprE"/>
    <property type="match status" value="1"/>
</dbReference>
<feature type="coiled-coil region" evidence="10">
    <location>
        <begin position="162"/>
        <end position="217"/>
    </location>
</feature>
<keyword evidence="5 9" id="KW-0997">Cell inner membrane</keyword>
<proteinExistence type="inferred from homology"/>
<evidence type="ECO:0000256" key="4">
    <source>
        <dbReference type="ARBA" id="ARBA00022475"/>
    </source>
</evidence>
<dbReference type="EMBL" id="JACIGK010000021">
    <property type="protein sequence ID" value="MBB4267069.1"/>
    <property type="molecule type" value="Genomic_DNA"/>
</dbReference>
<evidence type="ECO:0000256" key="6">
    <source>
        <dbReference type="ARBA" id="ARBA00022692"/>
    </source>
</evidence>
<dbReference type="RefSeq" id="WP_184046102.1">
    <property type="nucleotide sequence ID" value="NZ_JACIGK010000021.1"/>
</dbReference>
<sequence length="460" mass="51059">MTAESTTLPAKTRPGTVPVRWTEGMRAVPVASGDSRKTILAGWLVVLAAFGGLGGWAATAPLAAAVVAPGTIVVESNRKSVQHLEGGIVEEILVREGDTVRRGDVLVRLEPTQAMASAAVVTNQFETHQALEARLIAERDGRDTIVFPEDLRVTASVNAEVRAILDAQRQQFEERRKSVEGQISILEKRVDQNREEIEGLEVQRTSKRRQLEIFKDELVGLRELFEQGHAPRTRILAMQREMARLEGEIGADTASIARAQQAIGEAELQMIQTHQQFREDVVGQLREVQTQLSELRERSTVATDILSRTDIRAPREGIVQNLMVHTIGGVVRPGETLMEIVPEEDRLIIEAQVSPRDVDNVSPGMETEVRFSAFTSRNLPIIDGSLVQVSPDRIVDEHNPNNVYYEARVEVSDEELAKLGTLKLRAGMPAEVMIKTGERTVLNYFLKPLEDAMFRGMTEE</sequence>
<dbReference type="GO" id="GO:0005886">
    <property type="term" value="C:plasma membrane"/>
    <property type="evidence" value="ECO:0007669"/>
    <property type="project" value="UniProtKB-SubCell"/>
</dbReference>
<dbReference type="PROSITE" id="PS00543">
    <property type="entry name" value="HLYD_FAMILY"/>
    <property type="match status" value="1"/>
</dbReference>
<keyword evidence="14" id="KW-1185">Reference proteome</keyword>
<protein>
    <recommendedName>
        <fullName evidence="9">Membrane fusion protein (MFP) family protein</fullName>
    </recommendedName>
</protein>
<dbReference type="Gene3D" id="2.40.50.100">
    <property type="match status" value="1"/>
</dbReference>
<keyword evidence="8" id="KW-0472">Membrane</keyword>
<evidence type="ECO:0000256" key="5">
    <source>
        <dbReference type="ARBA" id="ARBA00022519"/>
    </source>
</evidence>